<evidence type="ECO:0000256" key="4">
    <source>
        <dbReference type="ARBA" id="ARBA00022692"/>
    </source>
</evidence>
<feature type="transmembrane region" description="Helical" evidence="8">
    <location>
        <begin position="85"/>
        <end position="105"/>
    </location>
</feature>
<dbReference type="PANTHER" id="PTHR30576:SF0">
    <property type="entry name" value="UNDECAPRENYL-PHOSPHATE N-ACETYLGALACTOSAMINYL 1-PHOSPHATE TRANSFERASE-RELATED"/>
    <property type="match status" value="1"/>
</dbReference>
<feature type="domain" description="Bacterial sugar transferase" evidence="9">
    <location>
        <begin position="247"/>
        <end position="434"/>
    </location>
</feature>
<comment type="subcellular location">
    <subcellularLocation>
        <location evidence="1">Membrane</location>
        <topology evidence="1">Multi-pass membrane protein</topology>
    </subcellularLocation>
</comment>
<keyword evidence="6 8" id="KW-0472">Membrane</keyword>
<dbReference type="InterPro" id="IPR003362">
    <property type="entry name" value="Bact_transf"/>
</dbReference>
<comment type="similarity">
    <text evidence="2">Belongs to the bacterial sugar transferase family.</text>
</comment>
<evidence type="ECO:0000256" key="1">
    <source>
        <dbReference type="ARBA" id="ARBA00004141"/>
    </source>
</evidence>
<evidence type="ECO:0000256" key="7">
    <source>
        <dbReference type="ARBA" id="ARBA00023169"/>
    </source>
</evidence>
<keyword evidence="3" id="KW-0808">Transferase</keyword>
<proteinExistence type="inferred from homology"/>
<dbReference type="PANTHER" id="PTHR30576">
    <property type="entry name" value="COLANIC BIOSYNTHESIS UDP-GLUCOSE LIPID CARRIER TRANSFERASE"/>
    <property type="match status" value="1"/>
</dbReference>
<evidence type="ECO:0000256" key="3">
    <source>
        <dbReference type="ARBA" id="ARBA00022679"/>
    </source>
</evidence>
<dbReference type="EMBL" id="JAOTJD010000016">
    <property type="protein sequence ID" value="MFD3264269.1"/>
    <property type="molecule type" value="Genomic_DNA"/>
</dbReference>
<dbReference type="Pfam" id="PF13727">
    <property type="entry name" value="CoA_binding_3"/>
    <property type="match status" value="1"/>
</dbReference>
<evidence type="ECO:0000256" key="8">
    <source>
        <dbReference type="SAM" id="Phobius"/>
    </source>
</evidence>
<dbReference type="NCBIfam" id="TIGR03025">
    <property type="entry name" value="EPS_sugtrans"/>
    <property type="match status" value="1"/>
</dbReference>
<keyword evidence="5 8" id="KW-1133">Transmembrane helix</keyword>
<evidence type="ECO:0000313" key="10">
    <source>
        <dbReference type="EMBL" id="MFD3264269.1"/>
    </source>
</evidence>
<comment type="caution">
    <text evidence="10">The sequence shown here is derived from an EMBL/GenBank/DDBJ whole genome shotgun (WGS) entry which is preliminary data.</text>
</comment>
<reference evidence="10 11" key="1">
    <citation type="submission" date="2022-09" db="EMBL/GenBank/DDBJ databases">
        <title>New species of Phenylobacterium.</title>
        <authorList>
            <person name="Mieszkin S."/>
        </authorList>
    </citation>
    <scope>NUCLEOTIDE SEQUENCE [LARGE SCALE GENOMIC DNA]</scope>
    <source>
        <strain evidence="10 11">HK31-G</strain>
    </source>
</reference>
<evidence type="ECO:0000256" key="2">
    <source>
        <dbReference type="ARBA" id="ARBA00006464"/>
    </source>
</evidence>
<dbReference type="InterPro" id="IPR017475">
    <property type="entry name" value="EPS_sugar_tfrase"/>
</dbReference>
<evidence type="ECO:0000256" key="6">
    <source>
        <dbReference type="ARBA" id="ARBA00023136"/>
    </source>
</evidence>
<gene>
    <name evidence="10" type="ORF">OCL97_09895</name>
</gene>
<evidence type="ECO:0000256" key="5">
    <source>
        <dbReference type="ARBA" id="ARBA00022989"/>
    </source>
</evidence>
<dbReference type="SUPFAM" id="SSF51735">
    <property type="entry name" value="NAD(P)-binding Rossmann-fold domains"/>
    <property type="match status" value="1"/>
</dbReference>
<dbReference type="Proteomes" id="UP001598130">
    <property type="component" value="Unassembled WGS sequence"/>
</dbReference>
<dbReference type="Pfam" id="PF02397">
    <property type="entry name" value="Bac_transf"/>
    <property type="match status" value="1"/>
</dbReference>
<evidence type="ECO:0000259" key="9">
    <source>
        <dbReference type="Pfam" id="PF02397"/>
    </source>
</evidence>
<keyword evidence="11" id="KW-1185">Reference proteome</keyword>
<name>A0ABW6CMY2_9CAUL</name>
<keyword evidence="7" id="KW-0270">Exopolysaccharide synthesis</keyword>
<sequence>MLVATGVIAHAIGAVGVAGLSAACAGALTVLLSLSIFRAYGFNRREELAFHLTRVTGAFAVGAGAAFALLLPFVPMAALGHAMAIWAPAAFAATYALHIVWWLCVRRWRASGRLTPNIVVVGATGAAERLIVATLLSREANILGVFDDRAARSPAGIRGVPVLGDTNALLAHRIMPYVDRIVITVPSQARARVGQMIERLGVLPNEVSLLLDGEDAAHEAAAISRIADVPLAHISGAPMDERRAIVKRAQDLLIGLAALTVAAPVMLLVAMAIKLDSPGPALFRQRRHGFNNEEIVVWKFRSMRVQSAPQTKVRQTQADDDRVTRVGRFIRKTSLDELPQIFNVLTGEMSLVGPRPHPVGMMTGDIESARLVAEYAHRHRMKPGMTGWAAIHGSRGPVDTPELVKRRVALDVEYIERQSLLLDLYIIVMTLPCLLGDRENIR</sequence>
<dbReference type="Gene3D" id="3.40.50.720">
    <property type="entry name" value="NAD(P)-binding Rossmann-like Domain"/>
    <property type="match status" value="1"/>
</dbReference>
<feature type="transmembrane region" description="Helical" evidence="8">
    <location>
        <begin position="252"/>
        <end position="273"/>
    </location>
</feature>
<organism evidence="10 11">
    <name type="scientific">Phenylobacterium ferrooxidans</name>
    <dbReference type="NCBI Taxonomy" id="2982689"/>
    <lineage>
        <taxon>Bacteria</taxon>
        <taxon>Pseudomonadati</taxon>
        <taxon>Pseudomonadota</taxon>
        <taxon>Alphaproteobacteria</taxon>
        <taxon>Caulobacterales</taxon>
        <taxon>Caulobacteraceae</taxon>
        <taxon>Phenylobacterium</taxon>
    </lineage>
</organism>
<feature type="transmembrane region" description="Helical" evidence="8">
    <location>
        <begin position="12"/>
        <end position="37"/>
    </location>
</feature>
<feature type="transmembrane region" description="Helical" evidence="8">
    <location>
        <begin position="58"/>
        <end position="79"/>
    </location>
</feature>
<dbReference type="InterPro" id="IPR036291">
    <property type="entry name" value="NAD(P)-bd_dom_sf"/>
</dbReference>
<accession>A0ABW6CMY2</accession>
<protein>
    <submittedName>
        <fullName evidence="10">Exopolysaccharide biosynthesis polyprenyl glycosylphosphotransferase</fullName>
    </submittedName>
</protein>
<evidence type="ECO:0000313" key="11">
    <source>
        <dbReference type="Proteomes" id="UP001598130"/>
    </source>
</evidence>
<keyword evidence="4 8" id="KW-0812">Transmembrane</keyword>